<evidence type="ECO:0000313" key="1">
    <source>
        <dbReference type="EMBL" id="EHL10887.1"/>
    </source>
</evidence>
<keyword evidence="2" id="KW-1185">Reference proteome</keyword>
<comment type="caution">
    <text evidence="1">The sequence shown here is derived from an EMBL/GenBank/DDBJ whole genome shotgun (WGS) entry which is preliminary data.</text>
</comment>
<dbReference type="RefSeq" id="WP_009536847.1">
    <property type="nucleotide sequence ID" value="NZ_JH414505.1"/>
</dbReference>
<dbReference type="EMBL" id="AFZD01000018">
    <property type="protein sequence ID" value="EHL10887.1"/>
    <property type="molecule type" value="Genomic_DNA"/>
</dbReference>
<dbReference type="HOGENOM" id="CLU_095644_0_0_9"/>
<accession>G9WVV0</accession>
<gene>
    <name evidence="1" type="ORF">HMPREF9624_01034</name>
</gene>
<dbReference type="InterPro" id="IPR017946">
    <property type="entry name" value="PLC-like_Pdiesterase_TIM-brl"/>
</dbReference>
<dbReference type="PATRIC" id="fig|796944.3.peg.1767"/>
<proteinExistence type="predicted"/>
<evidence type="ECO:0000313" key="2">
    <source>
        <dbReference type="Proteomes" id="UP000003527"/>
    </source>
</evidence>
<dbReference type="GO" id="GO:0008081">
    <property type="term" value="F:phosphoric diester hydrolase activity"/>
    <property type="evidence" value="ECO:0007669"/>
    <property type="project" value="InterPro"/>
</dbReference>
<reference evidence="1 2" key="1">
    <citation type="submission" date="2011-08" db="EMBL/GenBank/DDBJ databases">
        <title>The Genome Sequence of Oribacterium sp. ACB7.</title>
        <authorList>
            <consortium name="The Broad Institute Genome Sequencing Platform"/>
            <person name="Earl A."/>
            <person name="Ward D."/>
            <person name="Feldgarden M."/>
            <person name="Gevers D."/>
            <person name="Sizova M."/>
            <person name="Hazen A."/>
            <person name="Epstein S."/>
            <person name="Young S.K."/>
            <person name="Zeng Q."/>
            <person name="Gargeya S."/>
            <person name="Fitzgerald M."/>
            <person name="Haas B."/>
            <person name="Abouelleil A."/>
            <person name="Alvarado L."/>
            <person name="Arachchi H.M."/>
            <person name="Berlin A."/>
            <person name="Brown A."/>
            <person name="Chapman S.B."/>
            <person name="Chen Z."/>
            <person name="Dunbar C."/>
            <person name="Freedman E."/>
            <person name="Gearin G."/>
            <person name="Gellesch M."/>
            <person name="Goldberg J."/>
            <person name="Griggs A."/>
            <person name="Gujja S."/>
            <person name="Heiman D."/>
            <person name="Howarth C."/>
            <person name="Larson L."/>
            <person name="Lui A."/>
            <person name="MacDonald P.J.P."/>
            <person name="Montmayeur A."/>
            <person name="Murphy C."/>
            <person name="Neiman D."/>
            <person name="Pearson M."/>
            <person name="Priest M."/>
            <person name="Roberts A."/>
            <person name="Saif S."/>
            <person name="Shea T."/>
            <person name="Shenoy N."/>
            <person name="Sisk P."/>
            <person name="Stolte C."/>
            <person name="Sykes S."/>
            <person name="Wortman J."/>
            <person name="Nusbaum C."/>
            <person name="Birren B."/>
        </authorList>
    </citation>
    <scope>NUCLEOTIDE SEQUENCE [LARGE SCALE GENOMIC DNA]</scope>
    <source>
        <strain evidence="1 2">ACB7</strain>
    </source>
</reference>
<sequence>MEIIAHRGYWKEKEEKNSLESFRRAKACNFGTETDFRDYGRKLKISHDMPGEESLNAEEFFSLYQDTELTLAINIKADGLQSLIKDFVEKYRIKHYFCFDMSVPDTLLYTQEGIRFFARESEYEKNLSFYEEAQGVWMDGFHSDDWITEERIQDHLAHHKKVCIVSPELHSREYKKTWERYKKMNILDRNDIILCTDYPEEALEYFYGENN</sequence>
<dbReference type="SUPFAM" id="SSF51695">
    <property type="entry name" value="PLC-like phosphodiesterases"/>
    <property type="match status" value="1"/>
</dbReference>
<dbReference type="GO" id="GO:0006629">
    <property type="term" value="P:lipid metabolic process"/>
    <property type="evidence" value="ECO:0007669"/>
    <property type="project" value="InterPro"/>
</dbReference>
<name>G9WVV0_9FIRM</name>
<dbReference type="AlphaFoldDB" id="G9WVV0"/>
<organism evidence="1 2">
    <name type="scientific">Oribacterium asaccharolyticum ACB7</name>
    <dbReference type="NCBI Taxonomy" id="796944"/>
    <lineage>
        <taxon>Bacteria</taxon>
        <taxon>Bacillati</taxon>
        <taxon>Bacillota</taxon>
        <taxon>Clostridia</taxon>
        <taxon>Lachnospirales</taxon>
        <taxon>Lachnospiraceae</taxon>
        <taxon>Oribacterium</taxon>
    </lineage>
</organism>
<protein>
    <recommendedName>
        <fullName evidence="3">GP-PDE domain-containing protein</fullName>
    </recommendedName>
</protein>
<dbReference type="Proteomes" id="UP000003527">
    <property type="component" value="Unassembled WGS sequence"/>
</dbReference>
<evidence type="ECO:0008006" key="3">
    <source>
        <dbReference type="Google" id="ProtNLM"/>
    </source>
</evidence>